<name>A0A344PNI0_9RHOB</name>
<evidence type="ECO:0000256" key="1">
    <source>
        <dbReference type="SAM" id="SignalP"/>
    </source>
</evidence>
<keyword evidence="3" id="KW-1185">Reference proteome</keyword>
<feature type="chain" id="PRO_5016823791" evidence="1">
    <location>
        <begin position="25"/>
        <end position="348"/>
    </location>
</feature>
<dbReference type="KEGG" id="pars:DRW48_15745"/>
<accession>A0A344PNI0</accession>
<organism evidence="2 3">
    <name type="scientific">Paracoccus suum</name>
    <dbReference type="NCBI Taxonomy" id="2259340"/>
    <lineage>
        <taxon>Bacteria</taxon>
        <taxon>Pseudomonadati</taxon>
        <taxon>Pseudomonadota</taxon>
        <taxon>Alphaproteobacteria</taxon>
        <taxon>Rhodobacterales</taxon>
        <taxon>Paracoccaceae</taxon>
        <taxon>Paracoccus</taxon>
    </lineage>
</organism>
<dbReference type="EMBL" id="CP030918">
    <property type="protein sequence ID" value="AXC50935.1"/>
    <property type="molecule type" value="Genomic_DNA"/>
</dbReference>
<gene>
    <name evidence="2" type="ORF">DRW48_15745</name>
</gene>
<dbReference type="CDD" id="cd14789">
    <property type="entry name" value="Tiki"/>
    <property type="match status" value="1"/>
</dbReference>
<dbReference type="AlphaFoldDB" id="A0A344PNI0"/>
<dbReference type="InterPro" id="IPR047111">
    <property type="entry name" value="YbaP-like"/>
</dbReference>
<feature type="signal peptide" evidence="1">
    <location>
        <begin position="1"/>
        <end position="24"/>
    </location>
</feature>
<evidence type="ECO:0000313" key="2">
    <source>
        <dbReference type="EMBL" id="AXC50935.1"/>
    </source>
</evidence>
<sequence length="348" mass="37473">MLHKIVRTLALSLSILSLAPTAHAAAEACRGRDLMAALPAADLAAMQARVADVPFAKGLFWQAQKGDARIILIGTYHFADQRHQRTLARFSPDIAKAAVLLVEAGPAEEAALAKALRGDPTLMADPDGPPLSQRLGPADWSRLSAAMTARGVPPSTTDHLRPWYLATMLGLSPCMLRQTATNKGETDGLDHQLIALARKAGTPVRAIEPWDTLFSVFAGMAPEEELDMLRAALPQAEMADDYATTLTEAYFSGNVWQLWEFGRTDAYANSGLTRAEVDKMTELSRRQLMDRRNHAWLVPLTAAAEKAAHQGKAVVAGFGALHLPGEAGLLNLLQADGWTITPLKTTAS</sequence>
<keyword evidence="1" id="KW-0732">Signal</keyword>
<dbReference type="PANTHER" id="PTHR40590">
    <property type="entry name" value="CYTOPLASMIC PROTEIN-RELATED"/>
    <property type="match status" value="1"/>
</dbReference>
<reference evidence="3" key="1">
    <citation type="submission" date="2018-07" db="EMBL/GenBank/DDBJ databases">
        <title>Genome sequencing of Paracoccus sp. SC2-6.</title>
        <authorList>
            <person name="Heo J."/>
            <person name="Kim S.-J."/>
            <person name="Kwon S.-W."/>
        </authorList>
    </citation>
    <scope>NUCLEOTIDE SEQUENCE [LARGE SCALE GENOMIC DNA]</scope>
    <source>
        <strain evidence="3">SC2-6</strain>
    </source>
</reference>
<dbReference type="Pfam" id="PF01963">
    <property type="entry name" value="TraB_PrgY_gumN"/>
    <property type="match status" value="1"/>
</dbReference>
<dbReference type="PANTHER" id="PTHR40590:SF1">
    <property type="entry name" value="CYTOPLASMIC PROTEIN"/>
    <property type="match status" value="1"/>
</dbReference>
<proteinExistence type="predicted"/>
<dbReference type="OrthoDB" id="9806326at2"/>
<protein>
    <submittedName>
        <fullName evidence="2">TraB/GumN family protein</fullName>
    </submittedName>
</protein>
<dbReference type="InterPro" id="IPR002816">
    <property type="entry name" value="TraB/PrgY/GumN_fam"/>
</dbReference>
<dbReference type="RefSeq" id="WP_114077223.1">
    <property type="nucleotide sequence ID" value="NZ_CP030918.1"/>
</dbReference>
<evidence type="ECO:0000313" key="3">
    <source>
        <dbReference type="Proteomes" id="UP000252023"/>
    </source>
</evidence>
<dbReference type="Proteomes" id="UP000252023">
    <property type="component" value="Chromosome"/>
</dbReference>